<reference evidence="2 3" key="1">
    <citation type="submission" date="2015-01" db="EMBL/GenBank/DDBJ databases">
        <title>Vibrio sp. C1 JCM 19231 whole genome shotgun sequence.</title>
        <authorList>
            <person name="Sawabe T."/>
            <person name="Meirelles P."/>
            <person name="Feng G."/>
            <person name="Sayaka M."/>
            <person name="Hattori M."/>
            <person name="Ohkuma M."/>
        </authorList>
    </citation>
    <scope>NUCLEOTIDE SEQUENCE [LARGE SCALE GENOMIC DNA]</scope>
    <source>
        <strain evidence="3">JCM 19231</strain>
    </source>
</reference>
<dbReference type="EMBL" id="BBRZ01000004">
    <property type="protein sequence ID" value="GAM54506.1"/>
    <property type="molecule type" value="Genomic_DNA"/>
</dbReference>
<dbReference type="RefSeq" id="WP_261834121.1">
    <property type="nucleotide sequence ID" value="NZ_AP024881.1"/>
</dbReference>
<feature type="chain" id="PRO_5002139214" evidence="1">
    <location>
        <begin position="20"/>
        <end position="107"/>
    </location>
</feature>
<keyword evidence="3" id="KW-1185">Reference proteome</keyword>
<name>A0A0B8NK68_9VIBR</name>
<proteinExistence type="predicted"/>
<evidence type="ECO:0000256" key="1">
    <source>
        <dbReference type="SAM" id="SignalP"/>
    </source>
</evidence>
<dbReference type="AlphaFoldDB" id="A0A0B8NK68"/>
<feature type="signal peptide" evidence="1">
    <location>
        <begin position="1"/>
        <end position="19"/>
    </location>
</feature>
<dbReference type="Proteomes" id="UP000031671">
    <property type="component" value="Unassembled WGS sequence"/>
</dbReference>
<gene>
    <name evidence="2" type="ORF">JCM19231_4684</name>
</gene>
<reference evidence="2 3" key="2">
    <citation type="submission" date="2015-01" db="EMBL/GenBank/DDBJ databases">
        <authorList>
            <consortium name="NBRP consortium"/>
            <person name="Sawabe T."/>
            <person name="Meirelles P."/>
            <person name="Feng G."/>
            <person name="Sayaka M."/>
            <person name="Hattori M."/>
            <person name="Ohkuma M."/>
        </authorList>
    </citation>
    <scope>NUCLEOTIDE SEQUENCE [LARGE SCALE GENOMIC DNA]</scope>
    <source>
        <strain evidence="3">JCM 19231</strain>
    </source>
</reference>
<keyword evidence="1" id="KW-0732">Signal</keyword>
<organism evidence="2 3">
    <name type="scientific">Vibrio ishigakensis</name>
    <dbReference type="NCBI Taxonomy" id="1481914"/>
    <lineage>
        <taxon>Bacteria</taxon>
        <taxon>Pseudomonadati</taxon>
        <taxon>Pseudomonadota</taxon>
        <taxon>Gammaproteobacteria</taxon>
        <taxon>Vibrionales</taxon>
        <taxon>Vibrionaceae</taxon>
        <taxon>Vibrio</taxon>
    </lineage>
</organism>
<protein>
    <submittedName>
        <fullName evidence="2">MSHA biogenesis protein mshK</fullName>
    </submittedName>
</protein>
<accession>A0A0B8NK68</accession>
<dbReference type="PROSITE" id="PS51257">
    <property type="entry name" value="PROKAR_LIPOPROTEIN"/>
    <property type="match status" value="1"/>
</dbReference>
<comment type="caution">
    <text evidence="2">The sequence shown here is derived from an EMBL/GenBank/DDBJ whole genome shotgun (WGS) entry which is preliminary data.</text>
</comment>
<evidence type="ECO:0000313" key="2">
    <source>
        <dbReference type="EMBL" id="GAM54506.1"/>
    </source>
</evidence>
<evidence type="ECO:0000313" key="3">
    <source>
        <dbReference type="Proteomes" id="UP000031671"/>
    </source>
</evidence>
<sequence length="107" mass="11760">MVKNILLFLMLSVSCSIFAQQDPTAPLGWYAPKASAVKRAKTYPLPVLQSIVCDSGSQCVAMLNDRILSKNQSVAGYKIVSITKEDVVVARAGKTWQLQLFNSNVRQ</sequence>